<name>A0A4S9KK90_AURPU</name>
<evidence type="ECO:0008006" key="8">
    <source>
        <dbReference type="Google" id="ProtNLM"/>
    </source>
</evidence>
<proteinExistence type="predicted"/>
<dbReference type="PANTHER" id="PTHR47429:SF2">
    <property type="entry name" value="PROTEIN TWIN LOV 1"/>
    <property type="match status" value="1"/>
</dbReference>
<evidence type="ECO:0000256" key="1">
    <source>
        <dbReference type="ARBA" id="ARBA00022630"/>
    </source>
</evidence>
<dbReference type="PROSITE" id="PS50113">
    <property type="entry name" value="PAC"/>
    <property type="match status" value="1"/>
</dbReference>
<dbReference type="InterPro" id="IPR044926">
    <property type="entry name" value="RGS_subdomain_2"/>
</dbReference>
<comment type="caution">
    <text evidence="6">The sequence shown here is derived from an EMBL/GenBank/DDBJ whole genome shotgun (WGS) entry which is preliminary data.</text>
</comment>
<dbReference type="Proteomes" id="UP000306584">
    <property type="component" value="Unassembled WGS sequence"/>
</dbReference>
<dbReference type="PROSITE" id="PS50132">
    <property type="entry name" value="RGS"/>
    <property type="match status" value="1"/>
</dbReference>
<dbReference type="SUPFAM" id="SSF55785">
    <property type="entry name" value="PYP-like sensor domain (PAS domain)"/>
    <property type="match status" value="1"/>
</dbReference>
<dbReference type="SMART" id="SM00315">
    <property type="entry name" value="RGS"/>
    <property type="match status" value="1"/>
</dbReference>
<keyword evidence="1" id="KW-0285">Flavoprotein</keyword>
<keyword evidence="2" id="KW-0288">FMN</keyword>
<evidence type="ECO:0000313" key="6">
    <source>
        <dbReference type="EMBL" id="THY15984.1"/>
    </source>
</evidence>
<dbReference type="InterPro" id="IPR000700">
    <property type="entry name" value="PAS-assoc_C"/>
</dbReference>
<accession>A0A4S9KK90</accession>
<dbReference type="Pfam" id="PF13426">
    <property type="entry name" value="PAS_9"/>
    <property type="match status" value="1"/>
</dbReference>
<dbReference type="Pfam" id="PF00615">
    <property type="entry name" value="RGS"/>
    <property type="match status" value="1"/>
</dbReference>
<dbReference type="Gene3D" id="3.30.450.20">
    <property type="entry name" value="PAS domain"/>
    <property type="match status" value="1"/>
</dbReference>
<dbReference type="InterPro" id="IPR000014">
    <property type="entry name" value="PAS"/>
</dbReference>
<feature type="domain" description="RGS" evidence="5">
    <location>
        <begin position="22"/>
        <end position="134"/>
    </location>
</feature>
<dbReference type="SUPFAM" id="SSF48097">
    <property type="entry name" value="Regulator of G-protein signaling, RGS"/>
    <property type="match status" value="1"/>
</dbReference>
<keyword evidence="3" id="KW-0157">Chromophore</keyword>
<dbReference type="InterPro" id="IPR016137">
    <property type="entry name" value="RGS"/>
</dbReference>
<organism evidence="6 7">
    <name type="scientific">Aureobasidium pullulans</name>
    <name type="common">Black yeast</name>
    <name type="synonym">Pullularia pullulans</name>
    <dbReference type="NCBI Taxonomy" id="5580"/>
    <lineage>
        <taxon>Eukaryota</taxon>
        <taxon>Fungi</taxon>
        <taxon>Dikarya</taxon>
        <taxon>Ascomycota</taxon>
        <taxon>Pezizomycotina</taxon>
        <taxon>Dothideomycetes</taxon>
        <taxon>Dothideomycetidae</taxon>
        <taxon>Dothideales</taxon>
        <taxon>Saccotheciaceae</taxon>
        <taxon>Aureobasidium</taxon>
    </lineage>
</organism>
<dbReference type="CDD" id="cd00130">
    <property type="entry name" value="PAS"/>
    <property type="match status" value="1"/>
</dbReference>
<dbReference type="InterPro" id="IPR036305">
    <property type="entry name" value="RGS_sf"/>
</dbReference>
<reference evidence="6 7" key="1">
    <citation type="submission" date="2018-10" db="EMBL/GenBank/DDBJ databases">
        <title>Fifty Aureobasidium pullulans genomes reveal a recombining polyextremotolerant generalist.</title>
        <authorList>
            <person name="Gostincar C."/>
            <person name="Turk M."/>
            <person name="Zajc J."/>
            <person name="Gunde-Cimerman N."/>
        </authorList>
    </citation>
    <scope>NUCLEOTIDE SEQUENCE [LARGE SCALE GENOMIC DNA]</scope>
    <source>
        <strain evidence="6 7">EXF-6604</strain>
    </source>
</reference>
<dbReference type="PANTHER" id="PTHR47429">
    <property type="entry name" value="PROTEIN TWIN LOV 1"/>
    <property type="match status" value="1"/>
</dbReference>
<gene>
    <name evidence="6" type="ORF">D6D01_07803</name>
</gene>
<evidence type="ECO:0000259" key="5">
    <source>
        <dbReference type="PROSITE" id="PS50132"/>
    </source>
</evidence>
<protein>
    <recommendedName>
        <fullName evidence="8">PAC domain-containing protein</fullName>
    </recommendedName>
</protein>
<dbReference type="NCBIfam" id="TIGR00229">
    <property type="entry name" value="sensory_box"/>
    <property type="match status" value="1"/>
</dbReference>
<dbReference type="GO" id="GO:0005634">
    <property type="term" value="C:nucleus"/>
    <property type="evidence" value="ECO:0007669"/>
    <property type="project" value="TreeGrafter"/>
</dbReference>
<evidence type="ECO:0000256" key="3">
    <source>
        <dbReference type="ARBA" id="ARBA00022991"/>
    </source>
</evidence>
<dbReference type="Gene3D" id="1.10.167.10">
    <property type="entry name" value="Regulator of G-protein Signalling 4, domain 2"/>
    <property type="match status" value="1"/>
</dbReference>
<dbReference type="InterPro" id="IPR035965">
    <property type="entry name" value="PAS-like_dom_sf"/>
</dbReference>
<dbReference type="AlphaFoldDB" id="A0A4S9KK90"/>
<evidence type="ECO:0000256" key="2">
    <source>
        <dbReference type="ARBA" id="ARBA00022643"/>
    </source>
</evidence>
<sequence>METSATDSRPRSGMADFFAPDVFQTVLSDPATAIRLKSFCESTACDENIVFLEKIEQYSRLLTKARELLLDIHATYTSPNATEPVNISETISKDLNSAVNTATSVTFYAMQDIFTPARKDVEGLIRDDIYPRFVTHQLTASAAMALAHDRKTYQGLGDCFCLTDPKVADNAILYASDGFLDVTGYSRREIIPRNCRFLQGARTERSSVTRLKSAIDNGQETVQLLLNYRKDGTPFWNLLYVAPLRDEAGNIAFFLGGQIDCSTTVHGKPDVMRILKLDGRRSFESNRGNLAVEDTSNLNATSPREHMKRHRSMFKSTSSVTTQVRQGPGMENDLVGRLGNMNLETQMQMFQTAYSKVRFSVYPHAQFQVPDICMQYVVLKVKDRTGLSIAHYSSSAGDLLRPSRTHGTSERIVNEDIFKLLAERSPSSSSAMKSYKKTVTDLLAEGKAVSVNIELVIEDKARSLMPTGPEGKTEGRLISHWTPCKDEAGWTKYVVLVLAERRDL</sequence>
<evidence type="ECO:0000313" key="7">
    <source>
        <dbReference type="Proteomes" id="UP000306584"/>
    </source>
</evidence>
<evidence type="ECO:0000259" key="4">
    <source>
        <dbReference type="PROSITE" id="PS50113"/>
    </source>
</evidence>
<feature type="domain" description="PAC" evidence="4">
    <location>
        <begin position="220"/>
        <end position="273"/>
    </location>
</feature>
<dbReference type="EMBL" id="QZBD01000403">
    <property type="protein sequence ID" value="THY15984.1"/>
    <property type="molecule type" value="Genomic_DNA"/>
</dbReference>